<dbReference type="AlphaFoldDB" id="A0A317XTW2"/>
<dbReference type="Proteomes" id="UP000246740">
    <property type="component" value="Unassembled WGS sequence"/>
</dbReference>
<dbReference type="InParanoid" id="A0A317XTW2"/>
<keyword evidence="1" id="KW-0732">Signal</keyword>
<protein>
    <recommendedName>
        <fullName evidence="4">Secreted protein</fullName>
    </recommendedName>
</protein>
<gene>
    <name evidence="2" type="ORF">BCV70DRAFT_91493</name>
</gene>
<keyword evidence="3" id="KW-1185">Reference proteome</keyword>
<dbReference type="EMBL" id="KZ819191">
    <property type="protein sequence ID" value="PWZ01243.1"/>
    <property type="molecule type" value="Genomic_DNA"/>
</dbReference>
<organism evidence="2 3">
    <name type="scientific">Testicularia cyperi</name>
    <dbReference type="NCBI Taxonomy" id="1882483"/>
    <lineage>
        <taxon>Eukaryota</taxon>
        <taxon>Fungi</taxon>
        <taxon>Dikarya</taxon>
        <taxon>Basidiomycota</taxon>
        <taxon>Ustilaginomycotina</taxon>
        <taxon>Ustilaginomycetes</taxon>
        <taxon>Ustilaginales</taxon>
        <taxon>Anthracoideaceae</taxon>
        <taxon>Testicularia</taxon>
    </lineage>
</organism>
<evidence type="ECO:0000256" key="1">
    <source>
        <dbReference type="SAM" id="SignalP"/>
    </source>
</evidence>
<evidence type="ECO:0000313" key="2">
    <source>
        <dbReference type="EMBL" id="PWZ01243.1"/>
    </source>
</evidence>
<name>A0A317XTW2_9BASI</name>
<reference evidence="2 3" key="1">
    <citation type="journal article" date="2018" name="Mol. Biol. Evol.">
        <title>Broad Genomic Sampling Reveals a Smut Pathogenic Ancestry of the Fungal Clade Ustilaginomycotina.</title>
        <authorList>
            <person name="Kijpornyongpan T."/>
            <person name="Mondo S.J."/>
            <person name="Barry K."/>
            <person name="Sandor L."/>
            <person name="Lee J."/>
            <person name="Lipzen A."/>
            <person name="Pangilinan J."/>
            <person name="LaButti K."/>
            <person name="Hainaut M."/>
            <person name="Henrissat B."/>
            <person name="Grigoriev I.V."/>
            <person name="Spatafora J.W."/>
            <person name="Aime M.C."/>
        </authorList>
    </citation>
    <scope>NUCLEOTIDE SEQUENCE [LARGE SCALE GENOMIC DNA]</scope>
    <source>
        <strain evidence="2 3">MCA 3645</strain>
    </source>
</reference>
<evidence type="ECO:0000313" key="3">
    <source>
        <dbReference type="Proteomes" id="UP000246740"/>
    </source>
</evidence>
<feature type="signal peptide" evidence="1">
    <location>
        <begin position="1"/>
        <end position="20"/>
    </location>
</feature>
<feature type="chain" id="PRO_5016360536" description="Secreted protein" evidence="1">
    <location>
        <begin position="21"/>
        <end position="165"/>
    </location>
</feature>
<sequence length="165" mass="17815">MRAYASLGVCVAWPALLCHAAPSHSWNRDATASTGLATRWSSESWCGRNLHAVSDGVRQDGRPGQERSSFSTRTRLAASTLQPFVQSREIKGKKKGGNPSSHRERAGRACCSFSIEVTPQSAETADCRTVSRIDTCLPVVVELEAAVHTSTTDTDFALPLPRSTI</sequence>
<evidence type="ECO:0008006" key="4">
    <source>
        <dbReference type="Google" id="ProtNLM"/>
    </source>
</evidence>
<proteinExistence type="predicted"/>
<accession>A0A317XTW2</accession>